<dbReference type="AlphaFoldDB" id="D8UGF5"/>
<reference evidence="2 3" key="1">
    <citation type="journal article" date="2010" name="Science">
        <title>Genomic analysis of organismal complexity in the multicellular green alga Volvox carteri.</title>
        <authorList>
            <person name="Prochnik S.E."/>
            <person name="Umen J."/>
            <person name="Nedelcu A.M."/>
            <person name="Hallmann A."/>
            <person name="Miller S.M."/>
            <person name="Nishii I."/>
            <person name="Ferris P."/>
            <person name="Kuo A."/>
            <person name="Mitros T."/>
            <person name="Fritz-Laylin L.K."/>
            <person name="Hellsten U."/>
            <person name="Chapman J."/>
            <person name="Simakov O."/>
            <person name="Rensing S.A."/>
            <person name="Terry A."/>
            <person name="Pangilinan J."/>
            <person name="Kapitonov V."/>
            <person name="Jurka J."/>
            <person name="Salamov A."/>
            <person name="Shapiro H."/>
            <person name="Schmutz J."/>
            <person name="Grimwood J."/>
            <person name="Lindquist E."/>
            <person name="Lucas S."/>
            <person name="Grigoriev I.V."/>
            <person name="Schmitt R."/>
            <person name="Kirk D."/>
            <person name="Rokhsar D.S."/>
        </authorList>
    </citation>
    <scope>NUCLEOTIDE SEQUENCE [LARGE SCALE GENOMIC DNA]</scope>
    <source>
        <strain evidence="3">f. Nagariensis / Eve</strain>
    </source>
</reference>
<organism evidence="3">
    <name type="scientific">Volvox carteri f. nagariensis</name>
    <dbReference type="NCBI Taxonomy" id="3068"/>
    <lineage>
        <taxon>Eukaryota</taxon>
        <taxon>Viridiplantae</taxon>
        <taxon>Chlorophyta</taxon>
        <taxon>core chlorophytes</taxon>
        <taxon>Chlorophyceae</taxon>
        <taxon>CS clade</taxon>
        <taxon>Chlamydomonadales</taxon>
        <taxon>Volvocaceae</taxon>
        <taxon>Volvox</taxon>
    </lineage>
</organism>
<dbReference type="GeneID" id="9620778"/>
<dbReference type="EMBL" id="GL378399">
    <property type="protein sequence ID" value="EFJ41189.1"/>
    <property type="molecule type" value="Genomic_DNA"/>
</dbReference>
<feature type="transmembrane region" description="Helical" evidence="1">
    <location>
        <begin position="141"/>
        <end position="164"/>
    </location>
</feature>
<keyword evidence="3" id="KW-1185">Reference proteome</keyword>
<evidence type="ECO:0000256" key="1">
    <source>
        <dbReference type="SAM" id="Phobius"/>
    </source>
</evidence>
<name>D8UGF5_VOLCA</name>
<evidence type="ECO:0000313" key="3">
    <source>
        <dbReference type="Proteomes" id="UP000001058"/>
    </source>
</evidence>
<accession>D8UGF5</accession>
<proteinExistence type="predicted"/>
<dbReference type="KEGG" id="vcn:VOLCADRAFT_107793"/>
<keyword evidence="1" id="KW-1133">Transmembrane helix</keyword>
<dbReference type="RefSeq" id="XP_002957757.1">
    <property type="nucleotide sequence ID" value="XM_002957711.1"/>
</dbReference>
<keyword evidence="1" id="KW-0472">Membrane</keyword>
<gene>
    <name evidence="2" type="ORF">VOLCADRAFT_107793</name>
</gene>
<protein>
    <submittedName>
        <fullName evidence="2">Uncharacterized protein</fullName>
    </submittedName>
</protein>
<evidence type="ECO:0000313" key="2">
    <source>
        <dbReference type="EMBL" id="EFJ41189.1"/>
    </source>
</evidence>
<sequence>MICVYRGVIVAGWKWKCSGDDVGIANSLCCIAHDTMGMAGEGEGLLHVLSRMTGLRAGGPQLDAEGGRHAGVASLAVPRSLERLLCLKTYRRYDDVERIRLGGLRSLILRIAEDLQRFLGEGGGGVFTEDLGVYKKNLDDLYTLLLVENMFVLAVVSVGCWRLFKAV</sequence>
<dbReference type="InParanoid" id="D8UGF5"/>
<dbReference type="Proteomes" id="UP000001058">
    <property type="component" value="Unassembled WGS sequence"/>
</dbReference>
<keyword evidence="1" id="KW-0812">Transmembrane</keyword>